<dbReference type="EMBL" id="FUXA01000007">
    <property type="protein sequence ID" value="SJZ66280.1"/>
    <property type="molecule type" value="Genomic_DNA"/>
</dbReference>
<feature type="region of interest" description="Disordered" evidence="1">
    <location>
        <begin position="23"/>
        <end position="59"/>
    </location>
</feature>
<accession>A0A1T4MGR8</accession>
<evidence type="ECO:0008006" key="4">
    <source>
        <dbReference type="Google" id="ProtNLM"/>
    </source>
</evidence>
<organism evidence="2 3">
    <name type="scientific">Eubacterium ruminantium</name>
    <dbReference type="NCBI Taxonomy" id="42322"/>
    <lineage>
        <taxon>Bacteria</taxon>
        <taxon>Bacillati</taxon>
        <taxon>Bacillota</taxon>
        <taxon>Clostridia</taxon>
        <taxon>Eubacteriales</taxon>
        <taxon>Eubacteriaceae</taxon>
        <taxon>Eubacterium</taxon>
    </lineage>
</organism>
<reference evidence="2 3" key="1">
    <citation type="submission" date="2017-02" db="EMBL/GenBank/DDBJ databases">
        <authorList>
            <person name="Peterson S.W."/>
        </authorList>
    </citation>
    <scope>NUCLEOTIDE SEQUENCE [LARGE SCALE GENOMIC DNA]</scope>
    <source>
        <strain evidence="2 3">ATCC 17233</strain>
    </source>
</reference>
<evidence type="ECO:0000313" key="3">
    <source>
        <dbReference type="Proteomes" id="UP000189857"/>
    </source>
</evidence>
<dbReference type="AlphaFoldDB" id="A0A1T4MGR8"/>
<evidence type="ECO:0000313" key="2">
    <source>
        <dbReference type="EMBL" id="SJZ66280.1"/>
    </source>
</evidence>
<gene>
    <name evidence="2" type="ORF">SAMN02745110_01224</name>
</gene>
<feature type="compositionally biased region" description="Polar residues" evidence="1">
    <location>
        <begin position="34"/>
        <end position="59"/>
    </location>
</feature>
<evidence type="ECO:0000256" key="1">
    <source>
        <dbReference type="SAM" id="MobiDB-lite"/>
    </source>
</evidence>
<name>A0A1T4MGR8_9FIRM</name>
<keyword evidence="3" id="KW-1185">Reference proteome</keyword>
<dbReference type="Proteomes" id="UP000189857">
    <property type="component" value="Unassembled WGS sequence"/>
</dbReference>
<dbReference type="OrthoDB" id="1995745at2"/>
<dbReference type="RefSeq" id="WP_078787070.1">
    <property type="nucleotide sequence ID" value="NZ_FMTO01000006.1"/>
</dbReference>
<protein>
    <recommendedName>
        <fullName evidence="4">Lipoprotein</fullName>
    </recommendedName>
</protein>
<dbReference type="PROSITE" id="PS51257">
    <property type="entry name" value="PROKAR_LIPOPROTEIN"/>
    <property type="match status" value="1"/>
</dbReference>
<proteinExistence type="predicted"/>
<sequence length="454" mass="51209">MKKKGLAAGVVMGLAMLTGCSNTNQHKKHNNNHGQPSSSIVTTEDINGTSLSTNEPGSDVTEITTEVVLPAGLKDGPDVKDIYVDTVDDIMSFLDGEWVMVNSGNPISETPALKIEFYEDKKKCTITGEDGQAFVKADISFQNAFEDDNNANLIGLKPESTSDGYVTDQEKFLNETSFYQILAATVDGQYIISLREIGNEDTMMSGEIFKFKNVSGDKAWIFKKDIPEEETVLLEEGNEALKVKGTGFYANRWLDLGDSVFLQRIDINLFMDNWYGEDMEMLYPIYTDDPYNNYAIKYKIKDNEKSAHSPVFETDIVYVETDENGDITKISKPEYLGFGYYNNILAVEDHKPAVNDEFLGEWVFDEDGESLLKISEDSTENGEYKIEFTFKDLYTVTGNANITDDNLVMNQGYINEDYWFVGIFSKVDDKLIFKVVESEYEGLNQGKEMNFKKK</sequence>